<accession>A0AAV4N3W8</accession>
<gene>
    <name evidence="1" type="ORF">CEXT_48541</name>
</gene>
<keyword evidence="2" id="KW-1185">Reference proteome</keyword>
<organism evidence="1 2">
    <name type="scientific">Caerostris extrusa</name>
    <name type="common">Bark spider</name>
    <name type="synonym">Caerostris bankana</name>
    <dbReference type="NCBI Taxonomy" id="172846"/>
    <lineage>
        <taxon>Eukaryota</taxon>
        <taxon>Metazoa</taxon>
        <taxon>Ecdysozoa</taxon>
        <taxon>Arthropoda</taxon>
        <taxon>Chelicerata</taxon>
        <taxon>Arachnida</taxon>
        <taxon>Araneae</taxon>
        <taxon>Araneomorphae</taxon>
        <taxon>Entelegynae</taxon>
        <taxon>Araneoidea</taxon>
        <taxon>Araneidae</taxon>
        <taxon>Caerostris</taxon>
    </lineage>
</organism>
<comment type="caution">
    <text evidence="1">The sequence shown here is derived from an EMBL/GenBank/DDBJ whole genome shotgun (WGS) entry which is preliminary data.</text>
</comment>
<name>A0AAV4N3W8_CAEEX</name>
<reference evidence="1 2" key="1">
    <citation type="submission" date="2021-06" db="EMBL/GenBank/DDBJ databases">
        <title>Caerostris extrusa draft genome.</title>
        <authorList>
            <person name="Kono N."/>
            <person name="Arakawa K."/>
        </authorList>
    </citation>
    <scope>NUCLEOTIDE SEQUENCE [LARGE SCALE GENOMIC DNA]</scope>
</reference>
<evidence type="ECO:0000313" key="1">
    <source>
        <dbReference type="EMBL" id="GIX78371.1"/>
    </source>
</evidence>
<dbReference type="EMBL" id="BPLR01002834">
    <property type="protein sequence ID" value="GIX78371.1"/>
    <property type="molecule type" value="Genomic_DNA"/>
</dbReference>
<sequence>MGKGGGCDDFVNAAICTKYEHLFLLRGPLLRTDASLRSLSPAKIPHEAPLLGHPFCCGGRCLPIMSDTARFGVSSSAFLFLPPGC</sequence>
<dbReference type="AlphaFoldDB" id="A0AAV4N3W8"/>
<dbReference type="Proteomes" id="UP001054945">
    <property type="component" value="Unassembled WGS sequence"/>
</dbReference>
<proteinExistence type="predicted"/>
<protein>
    <submittedName>
        <fullName evidence="1">Uncharacterized protein</fullName>
    </submittedName>
</protein>
<evidence type="ECO:0000313" key="2">
    <source>
        <dbReference type="Proteomes" id="UP001054945"/>
    </source>
</evidence>